<dbReference type="Pfam" id="PF11969">
    <property type="entry name" value="DcpS_C"/>
    <property type="match status" value="2"/>
</dbReference>
<comment type="similarity">
    <text evidence="4">Belongs to the HINT family.</text>
</comment>
<evidence type="ECO:0000256" key="4">
    <source>
        <dbReference type="ARBA" id="ARBA00025764"/>
    </source>
</evidence>
<proteinExistence type="inferred from homology"/>
<dbReference type="GO" id="GO:0016787">
    <property type="term" value="F:hydrolase activity"/>
    <property type="evidence" value="ECO:0007669"/>
    <property type="project" value="UniProtKB-KW"/>
</dbReference>
<dbReference type="EMBL" id="NCKV01000269">
    <property type="protein sequence ID" value="RWS31113.1"/>
    <property type="molecule type" value="Genomic_DNA"/>
</dbReference>
<organism evidence="5 6">
    <name type="scientific">Leptotrombidium deliense</name>
    <dbReference type="NCBI Taxonomy" id="299467"/>
    <lineage>
        <taxon>Eukaryota</taxon>
        <taxon>Metazoa</taxon>
        <taxon>Ecdysozoa</taxon>
        <taxon>Arthropoda</taxon>
        <taxon>Chelicerata</taxon>
        <taxon>Arachnida</taxon>
        <taxon>Acari</taxon>
        <taxon>Acariformes</taxon>
        <taxon>Trombidiformes</taxon>
        <taxon>Prostigmata</taxon>
        <taxon>Anystina</taxon>
        <taxon>Parasitengona</taxon>
        <taxon>Trombiculoidea</taxon>
        <taxon>Trombiculidae</taxon>
        <taxon>Leptotrombidium</taxon>
    </lineage>
</organism>
<protein>
    <submittedName>
        <fullName evidence="5">Histidine triad nucleotide-binding protein 3-like protein</fullName>
    </submittedName>
</protein>
<evidence type="ECO:0000256" key="2">
    <source>
        <dbReference type="ARBA" id="ARBA00022801"/>
    </source>
</evidence>
<evidence type="ECO:0000313" key="5">
    <source>
        <dbReference type="EMBL" id="RWS31113.1"/>
    </source>
</evidence>
<dbReference type="InterPro" id="IPR036265">
    <property type="entry name" value="HIT-like_sf"/>
</dbReference>
<comment type="caution">
    <text evidence="5">The sequence shown here is derived from an EMBL/GenBank/DDBJ whole genome shotgun (WGS) entry which is preliminary data.</text>
</comment>
<dbReference type="PANTHER" id="PTHR12486:SF5">
    <property type="entry name" value="ADENOSINE 5'-MONOPHOSPHORAMIDASE HINT3"/>
    <property type="match status" value="1"/>
</dbReference>
<dbReference type="GO" id="GO:0000166">
    <property type="term" value="F:nucleotide binding"/>
    <property type="evidence" value="ECO:0007669"/>
    <property type="project" value="UniProtKB-KW"/>
</dbReference>
<dbReference type="SUPFAM" id="SSF54197">
    <property type="entry name" value="HIT-like"/>
    <property type="match status" value="1"/>
</dbReference>
<gene>
    <name evidence="5" type="ORF">B4U80_00072</name>
</gene>
<keyword evidence="2" id="KW-0378">Hydrolase</keyword>
<keyword evidence="6" id="KW-1185">Reference proteome</keyword>
<accession>A0A443SUC8</accession>
<evidence type="ECO:0000256" key="3">
    <source>
        <dbReference type="ARBA" id="ARBA00024472"/>
    </source>
</evidence>
<dbReference type="VEuPathDB" id="VectorBase:LDEU000928"/>
<dbReference type="PANTHER" id="PTHR12486">
    <property type="entry name" value="APRATAXIN-RELATED"/>
    <property type="match status" value="1"/>
</dbReference>
<dbReference type="Gene3D" id="3.30.428.10">
    <property type="entry name" value="HIT-like"/>
    <property type="match status" value="2"/>
</dbReference>
<dbReference type="Proteomes" id="UP000288716">
    <property type="component" value="Unassembled WGS sequence"/>
</dbReference>
<dbReference type="AlphaFoldDB" id="A0A443SUC8"/>
<dbReference type="OrthoDB" id="1915375at2759"/>
<keyword evidence="1" id="KW-0547">Nucleotide-binding</keyword>
<name>A0A443SUC8_9ACAR</name>
<sequence>MYRESTGAIRFTLSKHLVDNGLCRNNRTFNISIRNRNIEKSINMQYNNTETQNCVFCKVINKVDDNSEILQEDTKFTLIKDIRPAAAHHYLVLTKQHIKNPKCLTSDDITLGGDLNDTLLGFHWPPFNSINHLHLHVISPKSEMSFFQRIIFRPSFYFTTVESLIEWLSQKN</sequence>
<reference evidence="5 6" key="1">
    <citation type="journal article" date="2018" name="Gigascience">
        <title>Genomes of trombidid mites reveal novel predicted allergens and laterally-transferred genes associated with secondary metabolism.</title>
        <authorList>
            <person name="Dong X."/>
            <person name="Chaisiri K."/>
            <person name="Xia D."/>
            <person name="Armstrong S.D."/>
            <person name="Fang Y."/>
            <person name="Donnelly M.J."/>
            <person name="Kadowaki T."/>
            <person name="McGarry J.W."/>
            <person name="Darby A.C."/>
            <person name="Makepeace B.L."/>
        </authorList>
    </citation>
    <scope>NUCLEOTIDE SEQUENCE [LARGE SCALE GENOMIC DNA]</scope>
    <source>
        <strain evidence="5">UoL-UT</strain>
    </source>
</reference>
<comment type="catalytic activity">
    <reaction evidence="3">
        <text>adenosine 5'-phosphoramidate + H2O = NH4(+) + AMP</text>
        <dbReference type="Rhea" id="RHEA:67916"/>
        <dbReference type="ChEBI" id="CHEBI:15377"/>
        <dbReference type="ChEBI" id="CHEBI:28938"/>
        <dbReference type="ChEBI" id="CHEBI:57890"/>
        <dbReference type="ChEBI" id="CHEBI:456215"/>
    </reaction>
</comment>
<evidence type="ECO:0000313" key="6">
    <source>
        <dbReference type="Proteomes" id="UP000288716"/>
    </source>
</evidence>
<evidence type="ECO:0000256" key="1">
    <source>
        <dbReference type="ARBA" id="ARBA00022741"/>
    </source>
</evidence>